<proteinExistence type="predicted"/>
<gene>
    <name evidence="2" type="ORF">EVAR_88445_1</name>
</gene>
<sequence>MDTTRNKRKEGAEENGREGNGRMGVPRKDLRDLVAQSLPVQAYALSGVKAEQPQTRLTRAVSQLPVLRALVPLLLSFCALREMPATMAQRNVRAIRTQTVLRLCPVQTEGPYGQLPWMPACSKETLHPRRPLRSSLRAVSAAFSYAERRLDRVTPRPPQRTCYIR</sequence>
<name>A0A4C1SIR3_EUMVA</name>
<dbReference type="AlphaFoldDB" id="A0A4C1SIR3"/>
<evidence type="ECO:0000313" key="2">
    <source>
        <dbReference type="EMBL" id="GBP02063.1"/>
    </source>
</evidence>
<feature type="compositionally biased region" description="Basic and acidic residues" evidence="1">
    <location>
        <begin position="9"/>
        <end position="27"/>
    </location>
</feature>
<keyword evidence="3" id="KW-1185">Reference proteome</keyword>
<feature type="region of interest" description="Disordered" evidence="1">
    <location>
        <begin position="1"/>
        <end position="27"/>
    </location>
</feature>
<accession>A0A4C1SIR3</accession>
<comment type="caution">
    <text evidence="2">The sequence shown here is derived from an EMBL/GenBank/DDBJ whole genome shotgun (WGS) entry which is preliminary data.</text>
</comment>
<reference evidence="2 3" key="1">
    <citation type="journal article" date="2019" name="Commun. Biol.">
        <title>The bagworm genome reveals a unique fibroin gene that provides high tensile strength.</title>
        <authorList>
            <person name="Kono N."/>
            <person name="Nakamura H."/>
            <person name="Ohtoshi R."/>
            <person name="Tomita M."/>
            <person name="Numata K."/>
            <person name="Arakawa K."/>
        </authorList>
    </citation>
    <scope>NUCLEOTIDE SEQUENCE [LARGE SCALE GENOMIC DNA]</scope>
</reference>
<evidence type="ECO:0000256" key="1">
    <source>
        <dbReference type="SAM" id="MobiDB-lite"/>
    </source>
</evidence>
<dbReference type="Proteomes" id="UP000299102">
    <property type="component" value="Unassembled WGS sequence"/>
</dbReference>
<organism evidence="2 3">
    <name type="scientific">Eumeta variegata</name>
    <name type="common">Bagworm moth</name>
    <name type="synonym">Eumeta japonica</name>
    <dbReference type="NCBI Taxonomy" id="151549"/>
    <lineage>
        <taxon>Eukaryota</taxon>
        <taxon>Metazoa</taxon>
        <taxon>Ecdysozoa</taxon>
        <taxon>Arthropoda</taxon>
        <taxon>Hexapoda</taxon>
        <taxon>Insecta</taxon>
        <taxon>Pterygota</taxon>
        <taxon>Neoptera</taxon>
        <taxon>Endopterygota</taxon>
        <taxon>Lepidoptera</taxon>
        <taxon>Glossata</taxon>
        <taxon>Ditrysia</taxon>
        <taxon>Tineoidea</taxon>
        <taxon>Psychidae</taxon>
        <taxon>Oiketicinae</taxon>
        <taxon>Eumeta</taxon>
    </lineage>
</organism>
<evidence type="ECO:0000313" key="3">
    <source>
        <dbReference type="Proteomes" id="UP000299102"/>
    </source>
</evidence>
<dbReference type="EMBL" id="BGZK01003511">
    <property type="protein sequence ID" value="GBP02063.1"/>
    <property type="molecule type" value="Genomic_DNA"/>
</dbReference>
<protein>
    <submittedName>
        <fullName evidence="2">Uncharacterized protein</fullName>
    </submittedName>
</protein>